<accession>A0A562M103</accession>
<keyword evidence="2" id="KW-1185">Reference proteome</keyword>
<comment type="caution">
    <text evidence="1">The sequence shown here is derived from an EMBL/GenBank/DDBJ whole genome shotgun (WGS) entry which is preliminary data.</text>
</comment>
<dbReference type="EMBL" id="VLKP01000002">
    <property type="protein sequence ID" value="TWI13533.1"/>
    <property type="molecule type" value="Genomic_DNA"/>
</dbReference>
<organism evidence="1 2">
    <name type="scientific">Aerolutibacter ruishenii</name>
    <dbReference type="NCBI Taxonomy" id="686800"/>
    <lineage>
        <taxon>Bacteria</taxon>
        <taxon>Pseudomonadati</taxon>
        <taxon>Pseudomonadota</taxon>
        <taxon>Gammaproteobacteria</taxon>
        <taxon>Lysobacterales</taxon>
        <taxon>Lysobacteraceae</taxon>
        <taxon>Aerolutibacter</taxon>
    </lineage>
</organism>
<sequence>MRRAAFFAAVSEASERHSLRAGPRSGLKDAWLSLRLDRREVYLSGRARPGERMLERLLAEFPRAVEVWNSRVWECLDLDRTTGWLSTQLFVLTGKSRATTQELQLLGELAAGAIALEGGALDRIAVHLVAFRCARGREQPELAAHLAMRLARCLLMLSACPYRRTAAERIWDYADSHFFRGFKYQGRAISLKPQTWDFVGNHARGVLAACRGMAFMNPLQHDLPDSVADFMLREFVDGIATLDPFETERLLSRYRSMSPDQKARDRLPDPDRVGLFST</sequence>
<gene>
    <name evidence="1" type="ORF">IP93_00695</name>
</gene>
<reference evidence="1 2" key="1">
    <citation type="journal article" date="2015" name="Stand. Genomic Sci.">
        <title>Genomic Encyclopedia of Bacterial and Archaeal Type Strains, Phase III: the genomes of soil and plant-associated and newly described type strains.</title>
        <authorList>
            <person name="Whitman W.B."/>
            <person name="Woyke T."/>
            <person name="Klenk H.P."/>
            <person name="Zhou Y."/>
            <person name="Lilburn T.G."/>
            <person name="Beck B.J."/>
            <person name="De Vos P."/>
            <person name="Vandamme P."/>
            <person name="Eisen J.A."/>
            <person name="Garrity G."/>
            <person name="Hugenholtz P."/>
            <person name="Kyrpides N.C."/>
        </authorList>
    </citation>
    <scope>NUCLEOTIDE SEQUENCE [LARGE SCALE GENOMIC DNA]</scope>
    <source>
        <strain evidence="1 2">CGMCC 1.10136</strain>
    </source>
</reference>
<dbReference type="AlphaFoldDB" id="A0A562M103"/>
<protein>
    <submittedName>
        <fullName evidence="1">Uncharacterized protein</fullName>
    </submittedName>
</protein>
<proteinExistence type="predicted"/>
<name>A0A562M103_9GAMM</name>
<evidence type="ECO:0000313" key="2">
    <source>
        <dbReference type="Proteomes" id="UP000316471"/>
    </source>
</evidence>
<evidence type="ECO:0000313" key="1">
    <source>
        <dbReference type="EMBL" id="TWI13533.1"/>
    </source>
</evidence>
<dbReference type="Proteomes" id="UP000316471">
    <property type="component" value="Unassembled WGS sequence"/>
</dbReference>